<sequence>MARTKGAKNKPTLSVTERLQKANAELTELQEAVKAKKAEIKELKREEKSEAQQVIMKAIEESGKTAEEVLAMIQRQ</sequence>
<gene>
    <name evidence="2" type="ORF">HMPREF9623_00694</name>
</gene>
<keyword evidence="1" id="KW-0175">Coiled coil</keyword>
<proteinExistence type="predicted"/>
<protein>
    <recommendedName>
        <fullName evidence="4">Flagellar export protein FliJ</fullName>
    </recommendedName>
</protein>
<evidence type="ECO:0008006" key="4">
    <source>
        <dbReference type="Google" id="ProtNLM"/>
    </source>
</evidence>
<feature type="coiled-coil region" evidence="1">
    <location>
        <begin position="12"/>
        <end position="61"/>
    </location>
</feature>
<reference evidence="2 3" key="1">
    <citation type="submission" date="2011-10" db="EMBL/GenBank/DDBJ databases">
        <title>The Genome Sequence of Lachnospiraceae bacterium ACC2.</title>
        <authorList>
            <consortium name="The Broad Institute Genome Sequencing Platform"/>
            <person name="Earl A."/>
            <person name="Ward D."/>
            <person name="Feldgarden M."/>
            <person name="Gevers D."/>
            <person name="Sizova M."/>
            <person name="Hazen A."/>
            <person name="Epstein S."/>
            <person name="Young S.K."/>
            <person name="Zeng Q."/>
            <person name="Gargeya S."/>
            <person name="Fitzgerald M."/>
            <person name="Haas B."/>
            <person name="Abouelleil A."/>
            <person name="Alvarado L."/>
            <person name="Arachchi H.M."/>
            <person name="Berlin A."/>
            <person name="Brown A."/>
            <person name="Chapman S.B."/>
            <person name="Chen Z."/>
            <person name="Dunbar C."/>
            <person name="Freedman E."/>
            <person name="Gearin G."/>
            <person name="Goldberg J."/>
            <person name="Griggs A."/>
            <person name="Gujja S."/>
            <person name="Heiman D."/>
            <person name="Howarth C."/>
            <person name="Larson L."/>
            <person name="Lui A."/>
            <person name="MacDonald P.J.P."/>
            <person name="Montmayeur A."/>
            <person name="Murphy C."/>
            <person name="Neiman D."/>
            <person name="Pearson M."/>
            <person name="Priest M."/>
            <person name="Roberts A."/>
            <person name="Saif S."/>
            <person name="Shea T."/>
            <person name="Shenoy N."/>
            <person name="Sisk P."/>
            <person name="Stolte C."/>
            <person name="Sykes S."/>
            <person name="Wortman J."/>
            <person name="Nusbaum C."/>
            <person name="Birren B."/>
        </authorList>
    </citation>
    <scope>NUCLEOTIDE SEQUENCE [LARGE SCALE GENOMIC DNA]</scope>
    <source>
        <strain evidence="2 3">ACC2</strain>
    </source>
</reference>
<evidence type="ECO:0000313" key="3">
    <source>
        <dbReference type="Proteomes" id="UP000018466"/>
    </source>
</evidence>
<dbReference type="Proteomes" id="UP000018466">
    <property type="component" value="Unassembled WGS sequence"/>
</dbReference>
<evidence type="ECO:0000256" key="1">
    <source>
        <dbReference type="SAM" id="Coils"/>
    </source>
</evidence>
<comment type="caution">
    <text evidence="2">The sequence shown here is derived from an EMBL/GenBank/DDBJ whole genome shotgun (WGS) entry which is preliminary data.</text>
</comment>
<dbReference type="EMBL" id="AGEL01000006">
    <property type="protein sequence ID" value="EHO17095.1"/>
    <property type="molecule type" value="Genomic_DNA"/>
</dbReference>
<dbReference type="AlphaFoldDB" id="A0A930GSC5"/>
<name>A0A930GSC5_9FIRM</name>
<accession>A0A930GSC5</accession>
<keyword evidence="3" id="KW-1185">Reference proteome</keyword>
<evidence type="ECO:0000313" key="2">
    <source>
        <dbReference type="EMBL" id="EHO17095.1"/>
    </source>
</evidence>
<dbReference type="RefSeq" id="WP_009532527.1">
    <property type="nucleotide sequence ID" value="NZ_CAJPPX010000076.1"/>
</dbReference>
<organism evidence="2 3">
    <name type="scientific">Stomatobaculum longum</name>
    <dbReference type="NCBI Taxonomy" id="796942"/>
    <lineage>
        <taxon>Bacteria</taxon>
        <taxon>Bacillati</taxon>
        <taxon>Bacillota</taxon>
        <taxon>Clostridia</taxon>
        <taxon>Lachnospirales</taxon>
        <taxon>Lachnospiraceae</taxon>
        <taxon>Stomatobaculum</taxon>
    </lineage>
</organism>
<dbReference type="GeneID" id="86940471"/>